<dbReference type="OrthoDB" id="3176426at2"/>
<dbReference type="SUPFAM" id="SSF47413">
    <property type="entry name" value="lambda repressor-like DNA-binding domains"/>
    <property type="match status" value="1"/>
</dbReference>
<evidence type="ECO:0000313" key="2">
    <source>
        <dbReference type="Proteomes" id="UP000267368"/>
    </source>
</evidence>
<protein>
    <recommendedName>
        <fullName evidence="3">XRE family transcriptional regulator</fullName>
    </recommendedName>
</protein>
<evidence type="ECO:0008006" key="3">
    <source>
        <dbReference type="Google" id="ProtNLM"/>
    </source>
</evidence>
<accession>A0A3N0AH69</accession>
<organism evidence="1 2">
    <name type="scientific">Slackia faecicanis</name>
    <dbReference type="NCBI Taxonomy" id="255723"/>
    <lineage>
        <taxon>Bacteria</taxon>
        <taxon>Bacillati</taxon>
        <taxon>Actinomycetota</taxon>
        <taxon>Coriobacteriia</taxon>
        <taxon>Eggerthellales</taxon>
        <taxon>Eggerthellaceae</taxon>
        <taxon>Slackia</taxon>
    </lineage>
</organism>
<reference evidence="2" key="1">
    <citation type="submission" date="2018-05" db="EMBL/GenBank/DDBJ databases">
        <title>Genome Sequencing of selected type strains of the family Eggerthellaceae.</title>
        <authorList>
            <person name="Danylec N."/>
            <person name="Stoll D.A."/>
            <person name="Doetsch A."/>
            <person name="Huch M."/>
        </authorList>
    </citation>
    <scope>NUCLEOTIDE SEQUENCE [LARGE SCALE GENOMIC DNA]</scope>
    <source>
        <strain evidence="2">DSM 17537</strain>
    </source>
</reference>
<dbReference type="Proteomes" id="UP000267368">
    <property type="component" value="Unassembled WGS sequence"/>
</dbReference>
<dbReference type="AlphaFoldDB" id="A0A3N0AH69"/>
<gene>
    <name evidence="1" type="ORF">DMP07_04525</name>
</gene>
<evidence type="ECO:0000313" key="1">
    <source>
        <dbReference type="EMBL" id="RNL20849.1"/>
    </source>
</evidence>
<dbReference type="EMBL" id="QICB01000002">
    <property type="protein sequence ID" value="RNL20849.1"/>
    <property type="molecule type" value="Genomic_DNA"/>
</dbReference>
<sequence>MRSKDFEVIDRAVKRRGITVAELSRRVEMDPVLLHRSLYGARNIKSYEFVALCAELDLEIEDFKDCLPEALKAKV</sequence>
<dbReference type="RefSeq" id="WP_123197948.1">
    <property type="nucleotide sequence ID" value="NZ_QICB01000002.1"/>
</dbReference>
<proteinExistence type="predicted"/>
<keyword evidence="2" id="KW-1185">Reference proteome</keyword>
<dbReference type="GO" id="GO:0003677">
    <property type="term" value="F:DNA binding"/>
    <property type="evidence" value="ECO:0007669"/>
    <property type="project" value="InterPro"/>
</dbReference>
<name>A0A3N0AH69_9ACTN</name>
<dbReference type="InterPro" id="IPR010982">
    <property type="entry name" value="Lambda_DNA-bd_dom_sf"/>
</dbReference>
<comment type="caution">
    <text evidence="1">The sequence shown here is derived from an EMBL/GenBank/DDBJ whole genome shotgun (WGS) entry which is preliminary data.</text>
</comment>